<organism evidence="2 3">
    <name type="scientific">Rhizophagus irregularis</name>
    <dbReference type="NCBI Taxonomy" id="588596"/>
    <lineage>
        <taxon>Eukaryota</taxon>
        <taxon>Fungi</taxon>
        <taxon>Fungi incertae sedis</taxon>
        <taxon>Mucoromycota</taxon>
        <taxon>Glomeromycotina</taxon>
        <taxon>Glomeromycetes</taxon>
        <taxon>Glomerales</taxon>
        <taxon>Glomeraceae</taxon>
        <taxon>Rhizophagus</taxon>
    </lineage>
</organism>
<dbReference type="GO" id="GO:0003824">
    <property type="term" value="F:catalytic activity"/>
    <property type="evidence" value="ECO:0007669"/>
    <property type="project" value="InterPro"/>
</dbReference>
<dbReference type="InterPro" id="IPR036691">
    <property type="entry name" value="Endo/exonu/phosph_ase_sf"/>
</dbReference>
<protein>
    <recommendedName>
        <fullName evidence="1">Endonuclease/exonuclease/phosphatase domain-containing protein</fullName>
    </recommendedName>
</protein>
<dbReference type="VEuPathDB" id="FungiDB:RhiirFUN_021505"/>
<dbReference type="InterPro" id="IPR005135">
    <property type="entry name" value="Endo/exonuclease/phosphatase"/>
</dbReference>
<dbReference type="VEuPathDB" id="FungiDB:FUN_022148"/>
<dbReference type="EMBL" id="LLXH01003665">
    <property type="protein sequence ID" value="PKC53975.1"/>
    <property type="molecule type" value="Genomic_DNA"/>
</dbReference>
<comment type="caution">
    <text evidence="2">The sequence shown here is derived from an EMBL/GenBank/DDBJ whole genome shotgun (WGS) entry which is preliminary data.</text>
</comment>
<feature type="non-terminal residue" evidence="2">
    <location>
        <position position="223"/>
    </location>
</feature>
<reference evidence="2 3" key="1">
    <citation type="submission" date="2017-10" db="EMBL/GenBank/DDBJ databases">
        <title>Extensive intraspecific genome diversity in a model arbuscular mycorrhizal fungus.</title>
        <authorList>
            <person name="Chen E.C.H."/>
            <person name="Morin E."/>
            <person name="Baudet D."/>
            <person name="Noel J."/>
            <person name="Ndikumana S."/>
            <person name="Charron P."/>
            <person name="St-Onge C."/>
            <person name="Giorgi J."/>
            <person name="Grigoriev I.V."/>
            <person name="Roux C."/>
            <person name="Martin F.M."/>
            <person name="Corradi N."/>
        </authorList>
    </citation>
    <scope>NUCLEOTIDE SEQUENCE [LARGE SCALE GENOMIC DNA]</scope>
    <source>
        <strain evidence="2 3">A1</strain>
    </source>
</reference>
<evidence type="ECO:0000259" key="1">
    <source>
        <dbReference type="Pfam" id="PF14529"/>
    </source>
</evidence>
<dbReference type="Pfam" id="PF14529">
    <property type="entry name" value="Exo_endo_phos_2"/>
    <property type="match status" value="1"/>
</dbReference>
<proteinExistence type="predicted"/>
<dbReference type="Proteomes" id="UP000232688">
    <property type="component" value="Unassembled WGS sequence"/>
</dbReference>
<dbReference type="AlphaFoldDB" id="A0A2N0QSF5"/>
<dbReference type="Gene3D" id="3.60.10.10">
    <property type="entry name" value="Endonuclease/exonuclease/phosphatase"/>
    <property type="match status" value="1"/>
</dbReference>
<gene>
    <name evidence="2" type="ORF">RhiirA1_478211</name>
</gene>
<evidence type="ECO:0000313" key="2">
    <source>
        <dbReference type="EMBL" id="PKC53975.1"/>
    </source>
</evidence>
<evidence type="ECO:0000313" key="3">
    <source>
        <dbReference type="Proteomes" id="UP000232688"/>
    </source>
</evidence>
<sequence length="223" mass="25966">MIEADIHFLFLTETHLKDSKNKSNKKLNPIKLSYPTKHKEQKNFYIIHNPAIDHSASGVLCIISSLLYKHIQRIDHVPGRLLHITFFFKKQEQLHIIGLYLPPITSAKDNESTLKEIISYLTTYFFTKNNYKKTIIMGDFNINPHKSNSTFTNIQLDDPTNSNHMTSAYYHKNILTILKNNRFKDIVKFFNDTPSYTYSNTSGNTSYIDIIFVSPNFLPHCLF</sequence>
<dbReference type="SUPFAM" id="SSF56219">
    <property type="entry name" value="DNase I-like"/>
    <property type="match status" value="1"/>
</dbReference>
<name>A0A2N0QSF5_9GLOM</name>
<reference evidence="2 3" key="2">
    <citation type="submission" date="2017-10" db="EMBL/GenBank/DDBJ databases">
        <title>Genome analyses suggest a sexual origin of heterokaryosis in a supposedly ancient asexual fungus.</title>
        <authorList>
            <person name="Corradi N."/>
            <person name="Sedzielewska K."/>
            <person name="Noel J."/>
            <person name="Charron P."/>
            <person name="Farinelli L."/>
            <person name="Marton T."/>
            <person name="Kruger M."/>
            <person name="Pelin A."/>
            <person name="Brachmann A."/>
            <person name="Corradi N."/>
        </authorList>
    </citation>
    <scope>NUCLEOTIDE SEQUENCE [LARGE SCALE GENOMIC DNA]</scope>
    <source>
        <strain evidence="2 3">A1</strain>
    </source>
</reference>
<feature type="domain" description="Endonuclease/exonuclease/phosphatase" evidence="1">
    <location>
        <begin position="95"/>
        <end position="220"/>
    </location>
</feature>
<dbReference type="VEuPathDB" id="FungiDB:RhiirA1_478211"/>
<accession>A0A2N0QSF5</accession>